<dbReference type="GO" id="GO:0019905">
    <property type="term" value="F:syntaxin binding"/>
    <property type="evidence" value="ECO:0007669"/>
    <property type="project" value="InterPro"/>
</dbReference>
<keyword evidence="5" id="KW-0770">Synapse</keyword>
<comment type="caution">
    <text evidence="8">The sequence shown here is derived from an EMBL/GenBank/DDBJ whole genome shotgun (WGS) entry which is preliminary data.</text>
</comment>
<keyword evidence="2" id="KW-0813">Transport</keyword>
<sequence length="169" mass="18618">MDSVVKRSLATPIKHLTCCMSAAKDNDNWVSRNTKNLKGGKGKSAPSRTAQATPDPALIRSYHADLQKERKLREARNAQKNAERAAMRAHFRRKYQLSKNPKDANQLKAVGGKVALPRELAAIVRPETSSKNEAYSLFGTFQGINLNLGMLTGNAQKRTPANGEQCKVM</sequence>
<dbReference type="GO" id="GO:0016079">
    <property type="term" value="P:synaptic vesicle exocytosis"/>
    <property type="evidence" value="ECO:0007669"/>
    <property type="project" value="TreeGrafter"/>
</dbReference>
<dbReference type="PANTHER" id="PTHR16705:SF5">
    <property type="entry name" value="COMPLEXIN-3"/>
    <property type="match status" value="1"/>
</dbReference>
<keyword evidence="9" id="KW-1185">Reference proteome</keyword>
<dbReference type="AlphaFoldDB" id="A0A9Q1FBB7"/>
<comment type="similarity">
    <text evidence="1">Belongs to the complexin/synaphin family.</text>
</comment>
<feature type="region of interest" description="Disordered" evidence="7">
    <location>
        <begin position="30"/>
        <end position="54"/>
    </location>
</feature>
<dbReference type="CDD" id="cd22809">
    <property type="entry name" value="Complexin_NTD_CPLX_III_IV"/>
    <property type="match status" value="1"/>
</dbReference>
<comment type="subcellular location">
    <subcellularLocation>
        <location evidence="6">Synapse</location>
    </subcellularLocation>
</comment>
<protein>
    <recommendedName>
        <fullName evidence="10">Complexin 3</fullName>
    </recommendedName>
</protein>
<keyword evidence="4" id="KW-0532">Neurotransmitter transport</keyword>
<evidence type="ECO:0000256" key="7">
    <source>
        <dbReference type="SAM" id="MobiDB-lite"/>
    </source>
</evidence>
<evidence type="ECO:0008006" key="10">
    <source>
        <dbReference type="Google" id="ProtNLM"/>
    </source>
</evidence>
<evidence type="ECO:0000313" key="9">
    <source>
        <dbReference type="Proteomes" id="UP001152622"/>
    </source>
</evidence>
<accession>A0A9Q1FBB7</accession>
<evidence type="ECO:0000256" key="2">
    <source>
        <dbReference type="ARBA" id="ARBA00022448"/>
    </source>
</evidence>
<evidence type="ECO:0000256" key="3">
    <source>
        <dbReference type="ARBA" id="ARBA00022483"/>
    </source>
</evidence>
<evidence type="ECO:0000256" key="5">
    <source>
        <dbReference type="ARBA" id="ARBA00023018"/>
    </source>
</evidence>
<dbReference type="OrthoDB" id="8955697at2759"/>
<evidence type="ECO:0000313" key="8">
    <source>
        <dbReference type="EMBL" id="KAJ8354863.1"/>
    </source>
</evidence>
<gene>
    <name evidence="8" type="ORF">SKAU_G00224300</name>
</gene>
<dbReference type="GO" id="GO:0046928">
    <property type="term" value="P:regulation of neurotransmitter secretion"/>
    <property type="evidence" value="ECO:0007669"/>
    <property type="project" value="TreeGrafter"/>
</dbReference>
<organism evidence="8 9">
    <name type="scientific">Synaphobranchus kaupii</name>
    <name type="common">Kaup's arrowtooth eel</name>
    <dbReference type="NCBI Taxonomy" id="118154"/>
    <lineage>
        <taxon>Eukaryota</taxon>
        <taxon>Metazoa</taxon>
        <taxon>Chordata</taxon>
        <taxon>Craniata</taxon>
        <taxon>Vertebrata</taxon>
        <taxon>Euteleostomi</taxon>
        <taxon>Actinopterygii</taxon>
        <taxon>Neopterygii</taxon>
        <taxon>Teleostei</taxon>
        <taxon>Anguilliformes</taxon>
        <taxon>Synaphobranchidae</taxon>
        <taxon>Synaphobranchus</taxon>
    </lineage>
</organism>
<dbReference type="GO" id="GO:0043195">
    <property type="term" value="C:terminal bouton"/>
    <property type="evidence" value="ECO:0007669"/>
    <property type="project" value="TreeGrafter"/>
</dbReference>
<reference evidence="8" key="1">
    <citation type="journal article" date="2023" name="Science">
        <title>Genome structures resolve the early diversification of teleost fishes.</title>
        <authorList>
            <person name="Parey E."/>
            <person name="Louis A."/>
            <person name="Montfort J."/>
            <person name="Bouchez O."/>
            <person name="Roques C."/>
            <person name="Iampietro C."/>
            <person name="Lluch J."/>
            <person name="Castinel A."/>
            <person name="Donnadieu C."/>
            <person name="Desvignes T."/>
            <person name="Floi Bucao C."/>
            <person name="Jouanno E."/>
            <person name="Wen M."/>
            <person name="Mejri S."/>
            <person name="Dirks R."/>
            <person name="Jansen H."/>
            <person name="Henkel C."/>
            <person name="Chen W.J."/>
            <person name="Zahm M."/>
            <person name="Cabau C."/>
            <person name="Klopp C."/>
            <person name="Thompson A.W."/>
            <person name="Robinson-Rechavi M."/>
            <person name="Braasch I."/>
            <person name="Lecointre G."/>
            <person name="Bobe J."/>
            <person name="Postlethwait J.H."/>
            <person name="Berthelot C."/>
            <person name="Roest Crollius H."/>
            <person name="Guiguen Y."/>
        </authorList>
    </citation>
    <scope>NUCLEOTIDE SEQUENCE</scope>
    <source>
        <strain evidence="8">WJC10195</strain>
    </source>
</reference>
<dbReference type="EMBL" id="JAINUF010000007">
    <property type="protein sequence ID" value="KAJ8354863.1"/>
    <property type="molecule type" value="Genomic_DNA"/>
</dbReference>
<dbReference type="GO" id="GO:0031201">
    <property type="term" value="C:SNARE complex"/>
    <property type="evidence" value="ECO:0007669"/>
    <property type="project" value="TreeGrafter"/>
</dbReference>
<keyword evidence="3" id="KW-0268">Exocytosis</keyword>
<evidence type="ECO:0000256" key="6">
    <source>
        <dbReference type="ARBA" id="ARBA00034103"/>
    </source>
</evidence>
<name>A0A9Q1FBB7_SYNKA</name>
<evidence type="ECO:0000256" key="4">
    <source>
        <dbReference type="ARBA" id="ARBA00022775"/>
    </source>
</evidence>
<evidence type="ECO:0000256" key="1">
    <source>
        <dbReference type="ARBA" id="ARBA00005396"/>
    </source>
</evidence>
<proteinExistence type="inferred from homology"/>
<dbReference type="PANTHER" id="PTHR16705">
    <property type="entry name" value="COMPLEXIN"/>
    <property type="match status" value="1"/>
</dbReference>
<dbReference type="InterPro" id="IPR008849">
    <property type="entry name" value="Synaphin"/>
</dbReference>
<dbReference type="Pfam" id="PF05835">
    <property type="entry name" value="Synaphin"/>
    <property type="match status" value="1"/>
</dbReference>
<dbReference type="Proteomes" id="UP001152622">
    <property type="component" value="Chromosome 7"/>
</dbReference>